<gene>
    <name evidence="2" type="ORF">CK820_G0056499</name>
</gene>
<protein>
    <submittedName>
        <fullName evidence="2">NPIPA5 isoform 1</fullName>
    </submittedName>
</protein>
<name>A0A2J8IK30_PANTR</name>
<dbReference type="EMBL" id="NBAG03001674">
    <property type="protein sequence ID" value="PNI10878.1"/>
    <property type="molecule type" value="Genomic_DNA"/>
</dbReference>
<keyword evidence="1" id="KW-0472">Membrane</keyword>
<keyword evidence="1" id="KW-1133">Transmembrane helix</keyword>
<proteinExistence type="predicted"/>
<feature type="non-terminal residue" evidence="2">
    <location>
        <position position="1"/>
    </location>
</feature>
<keyword evidence="1" id="KW-0812">Transmembrane</keyword>
<evidence type="ECO:0000256" key="1">
    <source>
        <dbReference type="SAM" id="Phobius"/>
    </source>
</evidence>
<comment type="caution">
    <text evidence="2">The sequence shown here is derived from an EMBL/GenBank/DDBJ whole genome shotgun (WGS) entry which is preliminary data.</text>
</comment>
<accession>A0A2J8IK30</accession>
<evidence type="ECO:0000313" key="2">
    <source>
        <dbReference type="EMBL" id="PNI10878.1"/>
    </source>
</evidence>
<organism evidence="2 3">
    <name type="scientific">Pan troglodytes</name>
    <name type="common">Chimpanzee</name>
    <dbReference type="NCBI Taxonomy" id="9598"/>
    <lineage>
        <taxon>Eukaryota</taxon>
        <taxon>Metazoa</taxon>
        <taxon>Chordata</taxon>
        <taxon>Craniata</taxon>
        <taxon>Vertebrata</taxon>
        <taxon>Euteleostomi</taxon>
        <taxon>Mammalia</taxon>
        <taxon>Eutheria</taxon>
        <taxon>Euarchontoglires</taxon>
        <taxon>Primates</taxon>
        <taxon>Haplorrhini</taxon>
        <taxon>Catarrhini</taxon>
        <taxon>Hominidae</taxon>
        <taxon>Pan</taxon>
    </lineage>
</organism>
<reference evidence="2 3" key="1">
    <citation type="submission" date="2017-12" db="EMBL/GenBank/DDBJ databases">
        <title>High-resolution comparative analysis of great ape genomes.</title>
        <authorList>
            <person name="Pollen A."/>
            <person name="Hastie A."/>
            <person name="Hormozdiari F."/>
            <person name="Dougherty M."/>
            <person name="Liu R."/>
            <person name="Chaisson M."/>
            <person name="Hoppe E."/>
            <person name="Hill C."/>
            <person name="Pang A."/>
            <person name="Hillier L."/>
            <person name="Baker C."/>
            <person name="Armstrong J."/>
            <person name="Shendure J."/>
            <person name="Paten B."/>
            <person name="Wilson R."/>
            <person name="Chao H."/>
            <person name="Schneider V."/>
            <person name="Ventura M."/>
            <person name="Kronenberg Z."/>
            <person name="Murali S."/>
            <person name="Gordon D."/>
            <person name="Cantsilieris S."/>
            <person name="Munson K."/>
            <person name="Nelson B."/>
            <person name="Raja A."/>
            <person name="Underwood J."/>
            <person name="Diekhans M."/>
            <person name="Fiddes I."/>
            <person name="Haussler D."/>
            <person name="Eichler E."/>
        </authorList>
    </citation>
    <scope>NUCLEOTIDE SEQUENCE [LARGE SCALE GENOMIC DNA]</scope>
    <source>
        <strain evidence="2">Yerkes chimp pedigree #C0471</strain>
    </source>
</reference>
<sequence>VINTLADLFVIVGLTLVEVFGYYHYCVSEKL</sequence>
<feature type="transmembrane region" description="Helical" evidence="1">
    <location>
        <begin position="6"/>
        <end position="25"/>
    </location>
</feature>
<dbReference type="AlphaFoldDB" id="A0A2J8IK30"/>
<evidence type="ECO:0000313" key="3">
    <source>
        <dbReference type="Proteomes" id="UP000236370"/>
    </source>
</evidence>
<dbReference type="Proteomes" id="UP000236370">
    <property type="component" value="Unassembled WGS sequence"/>
</dbReference>